<keyword evidence="3" id="KW-0378">Hydrolase</keyword>
<dbReference type="InterPro" id="IPR007137">
    <property type="entry name" value="DUF348"/>
</dbReference>
<feature type="compositionally biased region" description="Basic and acidic residues" evidence="4">
    <location>
        <begin position="243"/>
        <end position="252"/>
    </location>
</feature>
<dbReference type="InterPro" id="IPR023346">
    <property type="entry name" value="Lysozyme-like_dom_sf"/>
</dbReference>
<dbReference type="Pfam" id="PF07501">
    <property type="entry name" value="G5"/>
    <property type="match status" value="1"/>
</dbReference>
<dbReference type="PATRIC" id="fig|161896.4.peg.771"/>
<keyword evidence="2" id="KW-0732">Signal</keyword>
<dbReference type="RefSeq" id="WP_035107157.1">
    <property type="nucleotide sequence ID" value="NZ_CP011311.1"/>
</dbReference>
<dbReference type="GO" id="GO:0016787">
    <property type="term" value="F:hydrolase activity"/>
    <property type="evidence" value="ECO:0007669"/>
    <property type="project" value="UniProtKB-KW"/>
</dbReference>
<dbReference type="KEGG" id="ccj:UL81_03925"/>
<reference evidence="5 6" key="1">
    <citation type="journal article" date="2015" name="Genome Announc.">
        <title>Complete Genome Sequence of Corynebacterium camporealensis DSM 44610, Isolated from the Milk of a Manchega Sheep with Subclinical Mastitis.</title>
        <authorList>
            <person name="Ruckert C."/>
            <person name="Albersmeier A."/>
            <person name="Winkler A."/>
            <person name="Tauch A."/>
        </authorList>
    </citation>
    <scope>NUCLEOTIDE SEQUENCE [LARGE SCALE GENOMIC DNA]</scope>
    <source>
        <strain evidence="5 6">DSM 44610</strain>
    </source>
</reference>
<evidence type="ECO:0000313" key="5">
    <source>
        <dbReference type="EMBL" id="AKE38760.1"/>
    </source>
</evidence>
<feature type="region of interest" description="Disordered" evidence="4">
    <location>
        <begin position="279"/>
        <end position="305"/>
    </location>
</feature>
<dbReference type="Pfam" id="PF03990">
    <property type="entry name" value="DUF348"/>
    <property type="match status" value="3"/>
</dbReference>
<dbReference type="PROSITE" id="PS51109">
    <property type="entry name" value="G5"/>
    <property type="match status" value="1"/>
</dbReference>
<dbReference type="SMART" id="SM01208">
    <property type="entry name" value="G5"/>
    <property type="match status" value="1"/>
</dbReference>
<dbReference type="SMR" id="A0A0F6QW44"/>
<gene>
    <name evidence="5" type="ORF">UL81_03925</name>
</gene>
<dbReference type="STRING" id="161896.UL81_03925"/>
<dbReference type="InterPro" id="IPR010618">
    <property type="entry name" value="RPF"/>
</dbReference>
<evidence type="ECO:0000256" key="1">
    <source>
        <dbReference type="ARBA" id="ARBA00010830"/>
    </source>
</evidence>
<dbReference type="Gene3D" id="2.20.230.10">
    <property type="entry name" value="Resuscitation-promoting factor rpfb"/>
    <property type="match status" value="1"/>
</dbReference>
<dbReference type="Pfam" id="PF06737">
    <property type="entry name" value="Transglycosylas"/>
    <property type="match status" value="1"/>
</dbReference>
<keyword evidence="6" id="KW-1185">Reference proteome</keyword>
<dbReference type="SUPFAM" id="SSF53955">
    <property type="entry name" value="Lysozyme-like"/>
    <property type="match status" value="1"/>
</dbReference>
<dbReference type="OrthoDB" id="1404170at2"/>
<feature type="compositionally biased region" description="Acidic residues" evidence="4">
    <location>
        <begin position="232"/>
        <end position="242"/>
    </location>
</feature>
<feature type="region of interest" description="Disordered" evidence="4">
    <location>
        <begin position="232"/>
        <end position="252"/>
    </location>
</feature>
<dbReference type="Proteomes" id="UP000033566">
    <property type="component" value="Chromosome"/>
</dbReference>
<dbReference type="Gene3D" id="1.10.530.10">
    <property type="match status" value="1"/>
</dbReference>
<name>A0A0F6QW44_9CORY</name>
<accession>A0A0F6QW44</accession>
<dbReference type="EMBL" id="CP011311">
    <property type="protein sequence ID" value="AKE38760.1"/>
    <property type="molecule type" value="Genomic_DNA"/>
</dbReference>
<sequence length="388" mass="40785">MSPASQIKRINNSRSLPLRVATGGVLGTLAVGGVVAVGAQKDLTVDVNGDKVELATFSKDVDGVLEAAGVEVGADDLVYPAPSEEVSNGDSITVRTAKPVALVIDGNEQQLSSTALTVADLLGDIDGVAPDAAISDGDKILDGDEAVEEGMELKVVSPKIIKVNDGGKITYTKIAAETVTDVLEARNIDVDDDDRVSPSEDTPVTENMTITVDKIDTEIFDETEEFDAEPNYVDDPELEEGKEEVREEGVKGERNVTRKLVKKNGEKDSVETIKEDVVREPKPATIARGTKPKAEGNTGADAPAVADGSVWDSLAQCESGGDWSINTGNGFSGGLQFTPSTWHAYGGGEYAADASQATREQQIAVAQKVQAGQGWGAWPACTSKLGIR</sequence>
<organism evidence="5 6">
    <name type="scientific">Corynebacterium camporealensis</name>
    <dbReference type="NCBI Taxonomy" id="161896"/>
    <lineage>
        <taxon>Bacteria</taxon>
        <taxon>Bacillati</taxon>
        <taxon>Actinomycetota</taxon>
        <taxon>Actinomycetes</taxon>
        <taxon>Mycobacteriales</taxon>
        <taxon>Corynebacteriaceae</taxon>
        <taxon>Corynebacterium</taxon>
    </lineage>
</organism>
<dbReference type="InterPro" id="IPR011098">
    <property type="entry name" value="G5_dom"/>
</dbReference>
<evidence type="ECO:0000256" key="3">
    <source>
        <dbReference type="ARBA" id="ARBA00022801"/>
    </source>
</evidence>
<comment type="similarity">
    <text evidence="1">Belongs to the transglycosylase family. Rpf subfamily.</text>
</comment>
<dbReference type="CDD" id="cd13925">
    <property type="entry name" value="RPF"/>
    <property type="match status" value="1"/>
</dbReference>
<protein>
    <submittedName>
        <fullName evidence="5">Uncharacterized protein</fullName>
    </submittedName>
</protein>
<evidence type="ECO:0000256" key="2">
    <source>
        <dbReference type="ARBA" id="ARBA00022729"/>
    </source>
</evidence>
<dbReference type="AlphaFoldDB" id="A0A0F6QW44"/>
<proteinExistence type="inferred from homology"/>
<evidence type="ECO:0000313" key="6">
    <source>
        <dbReference type="Proteomes" id="UP000033566"/>
    </source>
</evidence>
<dbReference type="HOGENOM" id="CLU_036884_1_0_11"/>
<evidence type="ECO:0000256" key="4">
    <source>
        <dbReference type="SAM" id="MobiDB-lite"/>
    </source>
</evidence>